<organism evidence="13 14">
    <name type="scientific">Portunus trituberculatus</name>
    <name type="common">Swimming crab</name>
    <name type="synonym">Neptunus trituberculatus</name>
    <dbReference type="NCBI Taxonomy" id="210409"/>
    <lineage>
        <taxon>Eukaryota</taxon>
        <taxon>Metazoa</taxon>
        <taxon>Ecdysozoa</taxon>
        <taxon>Arthropoda</taxon>
        <taxon>Crustacea</taxon>
        <taxon>Multicrustacea</taxon>
        <taxon>Malacostraca</taxon>
        <taxon>Eumalacostraca</taxon>
        <taxon>Eucarida</taxon>
        <taxon>Decapoda</taxon>
        <taxon>Pleocyemata</taxon>
        <taxon>Brachyura</taxon>
        <taxon>Eubrachyura</taxon>
        <taxon>Portunoidea</taxon>
        <taxon>Portunidae</taxon>
        <taxon>Portuninae</taxon>
        <taxon>Portunus</taxon>
    </lineage>
</organism>
<dbReference type="AlphaFoldDB" id="A0A5B7FDX7"/>
<keyword evidence="14" id="KW-1185">Reference proteome</keyword>
<dbReference type="GO" id="GO:0009966">
    <property type="term" value="P:regulation of signal transduction"/>
    <property type="evidence" value="ECO:0007669"/>
    <property type="project" value="InterPro"/>
</dbReference>
<evidence type="ECO:0000313" key="14">
    <source>
        <dbReference type="Proteomes" id="UP000324222"/>
    </source>
</evidence>
<evidence type="ECO:0000256" key="9">
    <source>
        <dbReference type="ARBA" id="ARBA00023207"/>
    </source>
</evidence>
<evidence type="ECO:0000313" key="13">
    <source>
        <dbReference type="EMBL" id="MPC43258.1"/>
    </source>
</evidence>
<dbReference type="GO" id="GO:1905475">
    <property type="term" value="P:regulation of protein localization to membrane"/>
    <property type="evidence" value="ECO:0007669"/>
    <property type="project" value="TreeGrafter"/>
</dbReference>
<keyword evidence="10 12" id="KW-0449">Lipoprotein</keyword>
<keyword evidence="4 12" id="KW-0336">GPI-anchor</keyword>
<evidence type="ECO:0000256" key="2">
    <source>
        <dbReference type="ARBA" id="ARBA00010260"/>
    </source>
</evidence>
<comment type="similarity">
    <text evidence="2 11">Belongs to the glypican family.</text>
</comment>
<dbReference type="GO" id="GO:0005886">
    <property type="term" value="C:plasma membrane"/>
    <property type="evidence" value="ECO:0007669"/>
    <property type="project" value="UniProtKB-SubCell"/>
</dbReference>
<evidence type="ECO:0000256" key="11">
    <source>
        <dbReference type="RuleBase" id="RU003518"/>
    </source>
</evidence>
<gene>
    <name evidence="13" type="primary">Gpc4</name>
    <name evidence="13" type="ORF">E2C01_036900</name>
</gene>
<comment type="caution">
    <text evidence="13">The sequence shown here is derived from an EMBL/GenBank/DDBJ whole genome shotgun (WGS) entry which is preliminary data.</text>
</comment>
<dbReference type="Proteomes" id="UP000324222">
    <property type="component" value="Unassembled WGS sequence"/>
</dbReference>
<dbReference type="InterPro" id="IPR001863">
    <property type="entry name" value="Glypican"/>
</dbReference>
<proteinExistence type="inferred from homology"/>
<reference evidence="13 14" key="1">
    <citation type="submission" date="2019-05" db="EMBL/GenBank/DDBJ databases">
        <title>Another draft genome of Portunus trituberculatus and its Hox gene families provides insights of decapod evolution.</title>
        <authorList>
            <person name="Jeong J.-H."/>
            <person name="Song I."/>
            <person name="Kim S."/>
            <person name="Choi T."/>
            <person name="Kim D."/>
            <person name="Ryu S."/>
            <person name="Kim W."/>
        </authorList>
    </citation>
    <scope>NUCLEOTIDE SEQUENCE [LARGE SCALE GENOMIC DNA]</scope>
    <source>
        <tissue evidence="13">Muscle</tissue>
    </source>
</reference>
<dbReference type="GO" id="GO:0098552">
    <property type="term" value="C:side of membrane"/>
    <property type="evidence" value="ECO:0007669"/>
    <property type="project" value="UniProtKB-KW"/>
</dbReference>
<keyword evidence="7 12" id="KW-0472">Membrane</keyword>
<evidence type="ECO:0000256" key="3">
    <source>
        <dbReference type="ARBA" id="ARBA00022475"/>
    </source>
</evidence>
<evidence type="ECO:0000256" key="6">
    <source>
        <dbReference type="ARBA" id="ARBA00022974"/>
    </source>
</evidence>
<comment type="function">
    <text evidence="12">Cell surface proteoglycan.</text>
</comment>
<keyword evidence="5" id="KW-0732">Signal</keyword>
<dbReference type="GO" id="GO:0005576">
    <property type="term" value="C:extracellular region"/>
    <property type="evidence" value="ECO:0007669"/>
    <property type="project" value="TreeGrafter"/>
</dbReference>
<keyword evidence="3" id="KW-1003">Cell membrane</keyword>
<protein>
    <submittedName>
        <fullName evidence="13">Glypican-4</fullName>
    </submittedName>
</protein>
<evidence type="ECO:0000256" key="8">
    <source>
        <dbReference type="ARBA" id="ARBA00023180"/>
    </source>
</evidence>
<dbReference type="PANTHER" id="PTHR10822">
    <property type="entry name" value="GLYPICAN"/>
    <property type="match status" value="1"/>
</dbReference>
<evidence type="ECO:0000256" key="10">
    <source>
        <dbReference type="ARBA" id="ARBA00023288"/>
    </source>
</evidence>
<dbReference type="PANTHER" id="PTHR10822:SF30">
    <property type="entry name" value="DALLY-LIKE, ISOFORM A"/>
    <property type="match status" value="1"/>
</dbReference>
<dbReference type="GO" id="GO:0045202">
    <property type="term" value="C:synapse"/>
    <property type="evidence" value="ECO:0007669"/>
    <property type="project" value="TreeGrafter"/>
</dbReference>
<comment type="subcellular location">
    <subcellularLocation>
        <location evidence="1 12">Cell membrane</location>
        <topology evidence="1 12">Lipid-anchor</topology>
        <topology evidence="1 12">GPI-anchor</topology>
    </subcellularLocation>
</comment>
<keyword evidence="8" id="KW-0325">Glycoprotein</keyword>
<keyword evidence="6 12" id="KW-0654">Proteoglycan</keyword>
<evidence type="ECO:0000256" key="5">
    <source>
        <dbReference type="ARBA" id="ARBA00022729"/>
    </source>
</evidence>
<dbReference type="GO" id="GO:0009986">
    <property type="term" value="C:cell surface"/>
    <property type="evidence" value="ECO:0007669"/>
    <property type="project" value="TreeGrafter"/>
</dbReference>
<sequence>MERKLSVESRHEFDTNLKNLLNPLANLFSKKNVKLNEVFYKLLNQSRINFDEMFSRTYGILYQQNAYVFTTLYDKLEDYFRNGEQDLQVTMDNFFKLLYQRMFTVFNVQYTFNARYLRCVTHHMEQLKPFGEVPKKLTTQIKRSFVALRTFAQGLAIGRDVVKNVLKANAMVKVGERLENPFNIDNVVQPVFKGCGPPRLGRKRREAVRGELTPEFLDFRSNDRQDKKRDRDTDIVSVSRHVHEIKTKIRNSRDFWSELPTKMCRDADEEGVPRCWTGTKLGKYEASTGLNISEPPHHSSEMDEQIMRIKVITNKLLDAYLGKDVSWIDEGKDVASHTLKP</sequence>
<evidence type="ECO:0000256" key="12">
    <source>
        <dbReference type="RuleBase" id="RU003519"/>
    </source>
</evidence>
<keyword evidence="9 12" id="KW-0357">Heparan sulfate</keyword>
<dbReference type="GO" id="GO:0016477">
    <property type="term" value="P:cell migration"/>
    <property type="evidence" value="ECO:0007669"/>
    <property type="project" value="TreeGrafter"/>
</dbReference>
<accession>A0A5B7FDX7</accession>
<dbReference type="EMBL" id="VSRR010005751">
    <property type="protein sequence ID" value="MPC43258.1"/>
    <property type="molecule type" value="Genomic_DNA"/>
</dbReference>
<evidence type="ECO:0000256" key="4">
    <source>
        <dbReference type="ARBA" id="ARBA00022622"/>
    </source>
</evidence>
<name>A0A5B7FDX7_PORTR</name>
<evidence type="ECO:0000256" key="1">
    <source>
        <dbReference type="ARBA" id="ARBA00004609"/>
    </source>
</evidence>
<dbReference type="OrthoDB" id="10010764at2759"/>
<dbReference type="Pfam" id="PF01153">
    <property type="entry name" value="Glypican"/>
    <property type="match status" value="2"/>
</dbReference>
<evidence type="ECO:0000256" key="7">
    <source>
        <dbReference type="ARBA" id="ARBA00023136"/>
    </source>
</evidence>